<evidence type="ECO:0000256" key="4">
    <source>
        <dbReference type="ARBA" id="ARBA00022692"/>
    </source>
</evidence>
<feature type="transmembrane region" description="Helical" evidence="10">
    <location>
        <begin position="811"/>
        <end position="833"/>
    </location>
</feature>
<dbReference type="SMART" id="SM00382">
    <property type="entry name" value="AAA"/>
    <property type="match status" value="2"/>
</dbReference>
<dbReference type="InterPro" id="IPR050173">
    <property type="entry name" value="ABC_transporter_C-like"/>
</dbReference>
<evidence type="ECO:0000256" key="10">
    <source>
        <dbReference type="SAM" id="Phobius"/>
    </source>
</evidence>
<keyword evidence="4 10" id="KW-0812">Transmembrane</keyword>
<feature type="domain" description="ABC transmembrane type-1" evidence="12">
    <location>
        <begin position="701"/>
        <end position="980"/>
    </location>
</feature>
<dbReference type="InterPro" id="IPR003439">
    <property type="entry name" value="ABC_transporter-like_ATP-bd"/>
</dbReference>
<dbReference type="GO" id="GO:0005524">
    <property type="term" value="F:ATP binding"/>
    <property type="evidence" value="ECO:0007669"/>
    <property type="project" value="UniProtKB-KW"/>
</dbReference>
<protein>
    <submittedName>
        <fullName evidence="13">Multidrug ABC transporter permease/ATPase</fullName>
    </submittedName>
</protein>
<feature type="transmembrane region" description="Helical" evidence="10">
    <location>
        <begin position="242"/>
        <end position="261"/>
    </location>
</feature>
<dbReference type="GO" id="GO:0016887">
    <property type="term" value="F:ATP hydrolysis activity"/>
    <property type="evidence" value="ECO:0007669"/>
    <property type="project" value="InterPro"/>
</dbReference>
<sequence length="1274" mass="142447">MFSWFYPITGGRVNEIVAQQNKPIFSACLPLSKEEDKFEKFCTKYKNFIDVTSSYETFAENWSKTKAKHATTLRKKRTFPLLLQALVSSFPGDLFKAFLGKLVWSVLVIYSIWFFVFRILDYIKAKDKGIDISPVDNYQYILCGGFFANMLLLSIGIQQMGIYSSILGSKVKASLTTSIYKKIIVRDEYDSDADVVALVAKDVEKIAEACLSLQYLWSGIFETCAVLLVLIGSMGMAVLPGVLVMAVFLPLQYYMGLVVAYRKKTLSKISIKRTTLMEEILRSIKLIKIYGWEASFFKNIREIRSEEQKLVANINVIQAAIYGLIFSLPPMVSAAVFGTKEATGQIDSVLVFTTLSFFNTLRVPFSKLPKSLRDVLDAFACMERIENFLLEPDLHPELASEDSNSTDEKDAGILFCKASFSYGEKGNVVLKDINLDFPPGKLMMVAGPVASGKSNLLKSILGDLTLREGSATENHSRAYVPQVPWTALGTVRDNITFGKPWDEQWYNRVVHACALEPDFKLMPEGDMTWIGERGGNLSGGQKQRIALARAAYSRASLYVLDSPLSAVDMYTCQHIFKYCIQQIMLAQGGTVVLATHQTELFPMSDLLVAMKDGKQAYCGKYKYDAVKHLFPSLVESPTSDEHALSEEQMTLVTNEPPKKAKVLKHKRSMPLDQVLNTKEIVEKKKSVYSWYIGMMGWGIFATATLIFIIGQILRVYSDNWISVWSKRKYTNEGYTSDAFYAGLYAVTVTAFIIVSFIRAYWYYYAGRTAAANIHEATFARVLNAPMHFFHVTPIGNLLTFFTKDINTIDDVLVDNMLLFFILFWILILALGVVTYNLPIFLAIAGGLAVIYIIVVRRFLRSSEPMMKASSKSISAVVAHTAETLSGLAVVRAFSQQDKFLSDNIKYQTRSTVVTFSIANLSLWLAFRVDIIGSLLVLLCCLLAMLSENIEAADAGLVVSNSFQILLFFSIMSRFMGEINDNMSAVEQARIMTELPQEEEPEYEEEVPHDWPSAGSISFDKVVMPYLPGKPPVLKGITFAIKNKEKVGVVGRTGAGKSSLIVALYRLAKIKKGDIEVDGVDCSHVKLHSLRSRMAIIPQEPVMFSGTIRTNLDPFYEYSDKELMDVLEKCLLGPMIKSQEDGLNAHVEPMGANFSLGTQQLICLARAMLNPSPILLLDEATAALDSDTNAAVSQVLKDNFSDRTIFTIAHRLDTIIESDRILTVSSGVVAEFDRPDILIEDPNSVFHELCMNTGKAQYQELARKAKAHFEEKKEQ</sequence>
<dbReference type="InterPro" id="IPR003593">
    <property type="entry name" value="AAA+_ATPase"/>
</dbReference>
<dbReference type="PROSITE" id="PS50893">
    <property type="entry name" value="ABC_TRANSPORTER_2"/>
    <property type="match status" value="2"/>
</dbReference>
<feature type="domain" description="ABC transporter" evidence="11">
    <location>
        <begin position="1016"/>
        <end position="1250"/>
    </location>
</feature>
<dbReference type="CDD" id="cd03250">
    <property type="entry name" value="ABCC_MRP_domain1"/>
    <property type="match status" value="1"/>
</dbReference>
<comment type="subcellular location">
    <subcellularLocation>
        <location evidence="1">Vacuole membrane</location>
        <topology evidence="1">Multi-pass membrane protein</topology>
    </subcellularLocation>
</comment>
<evidence type="ECO:0000256" key="2">
    <source>
        <dbReference type="ARBA" id="ARBA00009726"/>
    </source>
</evidence>
<dbReference type="PANTHER" id="PTHR24223:SF443">
    <property type="entry name" value="MULTIDRUG-RESISTANCE LIKE PROTEIN 1, ISOFORM I"/>
    <property type="match status" value="1"/>
</dbReference>
<dbReference type="CDD" id="cd03244">
    <property type="entry name" value="ABCC_MRP_domain2"/>
    <property type="match status" value="1"/>
</dbReference>
<keyword evidence="8 10" id="KW-1133">Transmembrane helix</keyword>
<gene>
    <name evidence="13" type="ORF">IV203_012582</name>
</gene>
<dbReference type="PROSITE" id="PS50929">
    <property type="entry name" value="ABC_TM1F"/>
    <property type="match status" value="2"/>
</dbReference>
<keyword evidence="9 10" id="KW-0472">Membrane</keyword>
<keyword evidence="7" id="KW-0067">ATP-binding</keyword>
<feature type="transmembrane region" description="Helical" evidence="10">
    <location>
        <begin position="738"/>
        <end position="757"/>
    </location>
</feature>
<dbReference type="InterPro" id="IPR011527">
    <property type="entry name" value="ABC1_TM_dom"/>
</dbReference>
<dbReference type="InterPro" id="IPR017871">
    <property type="entry name" value="ABC_transporter-like_CS"/>
</dbReference>
<reference evidence="13" key="1">
    <citation type="journal article" date="2021" name="Sci. Rep.">
        <title>Diploid genomic architecture of Nitzschia inconspicua, an elite biomass production diatom.</title>
        <authorList>
            <person name="Oliver A."/>
            <person name="Podell S."/>
            <person name="Pinowska A."/>
            <person name="Traller J.C."/>
            <person name="Smith S.R."/>
            <person name="McClure R."/>
            <person name="Beliaev A."/>
            <person name="Bohutskyi P."/>
            <person name="Hill E.A."/>
            <person name="Rabines A."/>
            <person name="Zheng H."/>
            <person name="Allen L.Z."/>
            <person name="Kuo A."/>
            <person name="Grigoriev I.V."/>
            <person name="Allen A.E."/>
            <person name="Hazlebeck D."/>
            <person name="Allen E.E."/>
        </authorList>
    </citation>
    <scope>NUCLEOTIDE SEQUENCE</scope>
    <source>
        <strain evidence="13">Hildebrandi</strain>
    </source>
</reference>
<dbReference type="Pfam" id="PF00664">
    <property type="entry name" value="ABC_membrane"/>
    <property type="match status" value="2"/>
</dbReference>
<dbReference type="AlphaFoldDB" id="A0A9K3KU58"/>
<evidence type="ECO:0000259" key="12">
    <source>
        <dbReference type="PROSITE" id="PS50929"/>
    </source>
</evidence>
<name>A0A9K3KU58_9STRA</name>
<evidence type="ECO:0000256" key="1">
    <source>
        <dbReference type="ARBA" id="ARBA00004128"/>
    </source>
</evidence>
<dbReference type="GO" id="GO:0005774">
    <property type="term" value="C:vacuolar membrane"/>
    <property type="evidence" value="ECO:0007669"/>
    <property type="project" value="UniProtKB-SubCell"/>
</dbReference>
<evidence type="ECO:0000256" key="9">
    <source>
        <dbReference type="ARBA" id="ARBA00023136"/>
    </source>
</evidence>
<dbReference type="OrthoDB" id="122819at2759"/>
<dbReference type="GO" id="GO:0140359">
    <property type="term" value="F:ABC-type transporter activity"/>
    <property type="evidence" value="ECO:0007669"/>
    <property type="project" value="InterPro"/>
</dbReference>
<evidence type="ECO:0000256" key="7">
    <source>
        <dbReference type="ARBA" id="ARBA00022840"/>
    </source>
</evidence>
<feature type="transmembrane region" description="Helical" evidence="10">
    <location>
        <begin position="839"/>
        <end position="859"/>
    </location>
</feature>
<evidence type="ECO:0000256" key="6">
    <source>
        <dbReference type="ARBA" id="ARBA00022741"/>
    </source>
</evidence>
<evidence type="ECO:0000256" key="8">
    <source>
        <dbReference type="ARBA" id="ARBA00022989"/>
    </source>
</evidence>
<dbReference type="CDD" id="cd18579">
    <property type="entry name" value="ABC_6TM_ABCC_D1"/>
    <property type="match status" value="1"/>
</dbReference>
<feature type="domain" description="ABC transmembrane type-1" evidence="12">
    <location>
        <begin position="97"/>
        <end position="377"/>
    </location>
</feature>
<keyword evidence="14" id="KW-1185">Reference proteome</keyword>
<accession>A0A9K3KU58</accession>
<evidence type="ECO:0000259" key="11">
    <source>
        <dbReference type="PROSITE" id="PS50893"/>
    </source>
</evidence>
<reference evidence="13" key="2">
    <citation type="submission" date="2021-04" db="EMBL/GenBank/DDBJ databases">
        <authorList>
            <person name="Podell S."/>
        </authorList>
    </citation>
    <scope>NUCLEOTIDE SEQUENCE</scope>
    <source>
        <strain evidence="13">Hildebrandi</strain>
    </source>
</reference>
<feature type="domain" description="ABC transporter" evidence="11">
    <location>
        <begin position="413"/>
        <end position="637"/>
    </location>
</feature>
<dbReference type="EMBL" id="JAGRRH010000019">
    <property type="protein sequence ID" value="KAG7349985.1"/>
    <property type="molecule type" value="Genomic_DNA"/>
</dbReference>
<proteinExistence type="inferred from homology"/>
<dbReference type="InterPro" id="IPR044726">
    <property type="entry name" value="ABCC_6TM_D2"/>
</dbReference>
<comment type="similarity">
    <text evidence="2">Belongs to the ABC transporter superfamily. ABCC family. Conjugate transporter (TC 3.A.1.208) subfamily.</text>
</comment>
<dbReference type="PANTHER" id="PTHR24223">
    <property type="entry name" value="ATP-BINDING CASSETTE SUB-FAMILY C"/>
    <property type="match status" value="1"/>
</dbReference>
<keyword evidence="6" id="KW-0547">Nucleotide-binding</keyword>
<dbReference type="FunFam" id="3.40.50.300:FF:000997">
    <property type="entry name" value="Multidrug resistance-associated protein 1"/>
    <property type="match status" value="1"/>
</dbReference>
<dbReference type="FunFam" id="3.40.50.300:FF:000610">
    <property type="entry name" value="Multidrug resistance-associated ABC transporter"/>
    <property type="match status" value="1"/>
</dbReference>
<comment type="caution">
    <text evidence="13">The sequence shown here is derived from an EMBL/GenBank/DDBJ whole genome shotgun (WGS) entry which is preliminary data.</text>
</comment>
<evidence type="ECO:0000313" key="14">
    <source>
        <dbReference type="Proteomes" id="UP000693970"/>
    </source>
</evidence>
<evidence type="ECO:0000313" key="13">
    <source>
        <dbReference type="EMBL" id="KAG7349985.1"/>
    </source>
</evidence>
<organism evidence="13 14">
    <name type="scientific">Nitzschia inconspicua</name>
    <dbReference type="NCBI Taxonomy" id="303405"/>
    <lineage>
        <taxon>Eukaryota</taxon>
        <taxon>Sar</taxon>
        <taxon>Stramenopiles</taxon>
        <taxon>Ochrophyta</taxon>
        <taxon>Bacillariophyta</taxon>
        <taxon>Bacillariophyceae</taxon>
        <taxon>Bacillariophycidae</taxon>
        <taxon>Bacillariales</taxon>
        <taxon>Bacillariaceae</taxon>
        <taxon>Nitzschia</taxon>
    </lineage>
</organism>
<dbReference type="Proteomes" id="UP000693970">
    <property type="component" value="Unassembled WGS sequence"/>
</dbReference>
<evidence type="ECO:0000256" key="3">
    <source>
        <dbReference type="ARBA" id="ARBA00022448"/>
    </source>
</evidence>
<feature type="transmembrane region" description="Helical" evidence="10">
    <location>
        <begin position="924"/>
        <end position="945"/>
    </location>
</feature>
<feature type="transmembrane region" description="Helical" evidence="10">
    <location>
        <begin position="137"/>
        <end position="157"/>
    </location>
</feature>
<feature type="transmembrane region" description="Helical" evidence="10">
    <location>
        <begin position="688"/>
        <end position="713"/>
    </location>
</feature>
<dbReference type="CDD" id="cd18580">
    <property type="entry name" value="ABC_6TM_ABCC_D2"/>
    <property type="match status" value="1"/>
</dbReference>
<evidence type="ECO:0000256" key="5">
    <source>
        <dbReference type="ARBA" id="ARBA00022737"/>
    </source>
</evidence>
<dbReference type="InterPro" id="IPR044746">
    <property type="entry name" value="ABCC_6TM_D1"/>
</dbReference>
<dbReference type="PROSITE" id="PS00211">
    <property type="entry name" value="ABC_TRANSPORTER_1"/>
    <property type="match status" value="1"/>
</dbReference>
<dbReference type="Pfam" id="PF00005">
    <property type="entry name" value="ABC_tran"/>
    <property type="match status" value="2"/>
</dbReference>
<keyword evidence="5" id="KW-0677">Repeat</keyword>
<feature type="transmembrane region" description="Helical" evidence="10">
    <location>
        <begin position="98"/>
        <end position="117"/>
    </location>
</feature>
<keyword evidence="3" id="KW-0813">Transport</keyword>